<dbReference type="RefSeq" id="WP_148066811.1">
    <property type="nucleotide sequence ID" value="NZ_VRZA01000001.1"/>
</dbReference>
<comment type="caution">
    <text evidence="1">The sequence shown here is derived from an EMBL/GenBank/DDBJ whole genome shotgun (WGS) entry which is preliminary data.</text>
</comment>
<organism evidence="1 2">
    <name type="scientific">Parahaliea maris</name>
    <dbReference type="NCBI Taxonomy" id="2716870"/>
    <lineage>
        <taxon>Bacteria</taxon>
        <taxon>Pseudomonadati</taxon>
        <taxon>Pseudomonadota</taxon>
        <taxon>Gammaproteobacteria</taxon>
        <taxon>Cellvibrionales</taxon>
        <taxon>Halieaceae</taxon>
        <taxon>Parahaliea</taxon>
    </lineage>
</organism>
<dbReference type="Proteomes" id="UP000321039">
    <property type="component" value="Unassembled WGS sequence"/>
</dbReference>
<dbReference type="Pfam" id="PF01244">
    <property type="entry name" value="Peptidase_M19"/>
    <property type="match status" value="1"/>
</dbReference>
<dbReference type="AlphaFoldDB" id="A0A5C9A8S3"/>
<evidence type="ECO:0000313" key="1">
    <source>
        <dbReference type="EMBL" id="TXS96539.1"/>
    </source>
</evidence>
<sequence>MKRLLLLALLLVVVGVGAFFALAPARIERGMNVVEPHEPYAVSAAAKALHKQLVVGDWHADSTLWQRDLLEHADRGQVDIPRLQAGNVALQMFTSVTKSPAGQNYEENATDSRDNITLLAVAQAWPPRTWGSLAERALYQAEKLADFAARAPGDLQLVRNVAELQQLMARRAQGENVVGGLLGTEGSHALDGKLDNVKVLYDAGFRMMGLQHFFDNKLGGSLHGQSGAGLTTFGEQAVDEMLRLGVMIDVAHSSPQVVKDVLDRSERPLIVSHTGFHGHCPGPRNISDALMQRIAEGGGIIGVGYWDGAVCDITPANIVAAMRYGIDLVGAEHVALGSDFDGSVTTRFDTSELVVLTDEMLKAGFTEDEIRKVMGGNMLRFLQDNLPR</sequence>
<dbReference type="GO" id="GO:0006508">
    <property type="term" value="P:proteolysis"/>
    <property type="evidence" value="ECO:0007669"/>
    <property type="project" value="InterPro"/>
</dbReference>
<gene>
    <name evidence="1" type="ORF">FV139_03410</name>
</gene>
<dbReference type="PANTHER" id="PTHR10443:SF12">
    <property type="entry name" value="DIPEPTIDASE"/>
    <property type="match status" value="1"/>
</dbReference>
<dbReference type="EMBL" id="VRZA01000001">
    <property type="protein sequence ID" value="TXS96539.1"/>
    <property type="molecule type" value="Genomic_DNA"/>
</dbReference>
<dbReference type="GO" id="GO:0070573">
    <property type="term" value="F:metallodipeptidase activity"/>
    <property type="evidence" value="ECO:0007669"/>
    <property type="project" value="InterPro"/>
</dbReference>
<accession>A0A5C9A8S3</accession>
<proteinExistence type="predicted"/>
<dbReference type="SUPFAM" id="SSF51556">
    <property type="entry name" value="Metallo-dependent hydrolases"/>
    <property type="match status" value="1"/>
</dbReference>
<dbReference type="Gene3D" id="3.20.20.140">
    <property type="entry name" value="Metal-dependent hydrolases"/>
    <property type="match status" value="1"/>
</dbReference>
<dbReference type="PANTHER" id="PTHR10443">
    <property type="entry name" value="MICROSOMAL DIPEPTIDASE"/>
    <property type="match status" value="1"/>
</dbReference>
<protein>
    <submittedName>
        <fullName evidence="1">Peptidase M19</fullName>
    </submittedName>
</protein>
<name>A0A5C9A8S3_9GAMM</name>
<keyword evidence="2" id="KW-1185">Reference proteome</keyword>
<dbReference type="InterPro" id="IPR032466">
    <property type="entry name" value="Metal_Hydrolase"/>
</dbReference>
<dbReference type="InterPro" id="IPR008257">
    <property type="entry name" value="Pept_M19"/>
</dbReference>
<dbReference type="PROSITE" id="PS51365">
    <property type="entry name" value="RENAL_DIPEPTIDASE_2"/>
    <property type="match status" value="1"/>
</dbReference>
<dbReference type="CDD" id="cd01301">
    <property type="entry name" value="rDP_like"/>
    <property type="match status" value="1"/>
</dbReference>
<evidence type="ECO:0000313" key="2">
    <source>
        <dbReference type="Proteomes" id="UP000321039"/>
    </source>
</evidence>
<reference evidence="1 2" key="1">
    <citation type="submission" date="2019-08" db="EMBL/GenBank/DDBJ databases">
        <title>Parahaliea maris sp. nov., isolated from the surface seawater.</title>
        <authorList>
            <person name="Liu Y."/>
        </authorList>
    </citation>
    <scope>NUCLEOTIDE SEQUENCE [LARGE SCALE GENOMIC DNA]</scope>
    <source>
        <strain evidence="1 2">HSLHS9</strain>
    </source>
</reference>